<organism evidence="1 2">
    <name type="scientific">Dissostichus mawsoni</name>
    <name type="common">Antarctic cod</name>
    <dbReference type="NCBI Taxonomy" id="36200"/>
    <lineage>
        <taxon>Eukaryota</taxon>
        <taxon>Metazoa</taxon>
        <taxon>Chordata</taxon>
        <taxon>Craniata</taxon>
        <taxon>Vertebrata</taxon>
        <taxon>Euteleostomi</taxon>
        <taxon>Actinopterygii</taxon>
        <taxon>Neopterygii</taxon>
        <taxon>Teleostei</taxon>
        <taxon>Neoteleostei</taxon>
        <taxon>Acanthomorphata</taxon>
        <taxon>Eupercaria</taxon>
        <taxon>Perciformes</taxon>
        <taxon>Notothenioidei</taxon>
        <taxon>Nototheniidae</taxon>
        <taxon>Dissostichus</taxon>
    </lineage>
</organism>
<feature type="non-terminal residue" evidence="1">
    <location>
        <position position="1"/>
    </location>
</feature>
<reference evidence="1 2" key="1">
    <citation type="submission" date="2020-03" db="EMBL/GenBank/DDBJ databases">
        <title>Dissostichus mawsoni Genome sequencing and assembly.</title>
        <authorList>
            <person name="Park H."/>
        </authorList>
    </citation>
    <scope>NUCLEOTIDE SEQUENCE [LARGE SCALE GENOMIC DNA]</scope>
    <source>
        <strain evidence="1">DM0001</strain>
        <tissue evidence="1">Muscle</tissue>
    </source>
</reference>
<sequence>MGSVNTAETKQIHSSTYGSAERVSYTQWGTEDKATMNDQEGPTMKITALERMPSNLTAVPGTMRIHQLVTLAPGEIVSRDVSCMCSTQKQLHCECWNTQHFSFLKKMAVAVSQRPTQIQWEDTEVLGQ</sequence>
<accession>A0A7J5YPD7</accession>
<name>A0A7J5YPD7_DISMA</name>
<proteinExistence type="predicted"/>
<dbReference type="EMBL" id="JAAKFY010000010">
    <property type="protein sequence ID" value="KAF3851414.1"/>
    <property type="molecule type" value="Genomic_DNA"/>
</dbReference>
<evidence type="ECO:0000313" key="2">
    <source>
        <dbReference type="Proteomes" id="UP000518266"/>
    </source>
</evidence>
<evidence type="ECO:0000313" key="1">
    <source>
        <dbReference type="EMBL" id="KAF3851414.1"/>
    </source>
</evidence>
<dbReference type="OrthoDB" id="8945351at2759"/>
<dbReference type="AlphaFoldDB" id="A0A7J5YPD7"/>
<dbReference type="Proteomes" id="UP000518266">
    <property type="component" value="Unassembled WGS sequence"/>
</dbReference>
<comment type="caution">
    <text evidence="1">The sequence shown here is derived from an EMBL/GenBank/DDBJ whole genome shotgun (WGS) entry which is preliminary data.</text>
</comment>
<keyword evidence="2" id="KW-1185">Reference proteome</keyword>
<gene>
    <name evidence="1" type="ORF">F7725_013186</name>
</gene>
<protein>
    <submittedName>
        <fullName evidence="1">Uncharacterized protein</fullName>
    </submittedName>
</protein>